<evidence type="ECO:0000256" key="3">
    <source>
        <dbReference type="ARBA" id="ARBA00023004"/>
    </source>
</evidence>
<protein>
    <submittedName>
        <fullName evidence="6">Cytochrome C</fullName>
    </submittedName>
</protein>
<dbReference type="SUPFAM" id="SSF46626">
    <property type="entry name" value="Cytochrome c"/>
    <property type="match status" value="1"/>
</dbReference>
<reference evidence="6 7" key="1">
    <citation type="submission" date="2021-03" db="EMBL/GenBank/DDBJ databases">
        <authorList>
            <person name="So Y."/>
        </authorList>
    </citation>
    <scope>NUCLEOTIDE SEQUENCE [LARGE SCALE GENOMIC DNA]</scope>
    <source>
        <strain evidence="6 7">SSH11</strain>
    </source>
</reference>
<dbReference type="EMBL" id="JAGIZB010000041">
    <property type="protein sequence ID" value="MBP0447552.1"/>
    <property type="molecule type" value="Genomic_DNA"/>
</dbReference>
<proteinExistence type="predicted"/>
<organism evidence="6 7">
    <name type="scientific">Pararoseomonas baculiformis</name>
    <dbReference type="NCBI Taxonomy" id="2820812"/>
    <lineage>
        <taxon>Bacteria</taxon>
        <taxon>Pseudomonadati</taxon>
        <taxon>Pseudomonadota</taxon>
        <taxon>Alphaproteobacteria</taxon>
        <taxon>Acetobacterales</taxon>
        <taxon>Acetobacteraceae</taxon>
        <taxon>Pararoseomonas</taxon>
    </lineage>
</organism>
<evidence type="ECO:0000313" key="6">
    <source>
        <dbReference type="EMBL" id="MBP0447552.1"/>
    </source>
</evidence>
<evidence type="ECO:0000256" key="4">
    <source>
        <dbReference type="PROSITE-ProRule" id="PRU00433"/>
    </source>
</evidence>
<evidence type="ECO:0000313" key="7">
    <source>
        <dbReference type="Proteomes" id="UP000681594"/>
    </source>
</evidence>
<keyword evidence="3 4" id="KW-0408">Iron</keyword>
<dbReference type="Proteomes" id="UP000681594">
    <property type="component" value="Unassembled WGS sequence"/>
</dbReference>
<evidence type="ECO:0000256" key="2">
    <source>
        <dbReference type="ARBA" id="ARBA00022723"/>
    </source>
</evidence>
<dbReference type="Pfam" id="PF00034">
    <property type="entry name" value="Cytochrom_C"/>
    <property type="match status" value="1"/>
</dbReference>
<name>A0ABS4AKK5_9PROT</name>
<gene>
    <name evidence="6" type="ORF">J8J14_22595</name>
</gene>
<keyword evidence="2 4" id="KW-0479">Metal-binding</keyword>
<dbReference type="Gene3D" id="1.10.760.10">
    <property type="entry name" value="Cytochrome c-like domain"/>
    <property type="match status" value="1"/>
</dbReference>
<comment type="caution">
    <text evidence="6">The sequence shown here is derived from an EMBL/GenBank/DDBJ whole genome shotgun (WGS) entry which is preliminary data.</text>
</comment>
<keyword evidence="7" id="KW-1185">Reference proteome</keyword>
<keyword evidence="1 4" id="KW-0349">Heme</keyword>
<evidence type="ECO:0000259" key="5">
    <source>
        <dbReference type="PROSITE" id="PS51007"/>
    </source>
</evidence>
<dbReference type="InterPro" id="IPR036909">
    <property type="entry name" value="Cyt_c-like_dom_sf"/>
</dbReference>
<feature type="domain" description="Cytochrome c" evidence="5">
    <location>
        <begin position="29"/>
        <end position="120"/>
    </location>
</feature>
<dbReference type="PROSITE" id="PS51257">
    <property type="entry name" value="PROKAR_LIPOPROTEIN"/>
    <property type="match status" value="1"/>
</dbReference>
<dbReference type="InterPro" id="IPR009056">
    <property type="entry name" value="Cyt_c-like_dom"/>
</dbReference>
<sequence>MMRATAFATVIALAGCDEAVPDHLRIPGGNARLGARIVAERDCGVCHVIPGLRGARGRVGPSLAGFGARGYVAGVLPNNPDNLLWWLQDPPAVAPGTAMPDLGLRQEEARHVAAFLYGLR</sequence>
<dbReference type="PROSITE" id="PS51007">
    <property type="entry name" value="CYTC"/>
    <property type="match status" value="1"/>
</dbReference>
<evidence type="ECO:0000256" key="1">
    <source>
        <dbReference type="ARBA" id="ARBA00022617"/>
    </source>
</evidence>
<accession>A0ABS4AKK5</accession>